<dbReference type="AlphaFoldDB" id="A0A2Z7B895"/>
<name>A0A2Z7B895_9LAMI</name>
<protein>
    <submittedName>
        <fullName evidence="1">UBX domain-containing protein 6-like</fullName>
    </submittedName>
</protein>
<dbReference type="Proteomes" id="UP000250235">
    <property type="component" value="Unassembled WGS sequence"/>
</dbReference>
<dbReference type="EMBL" id="KV008285">
    <property type="protein sequence ID" value="KZV30423.1"/>
    <property type="molecule type" value="Genomic_DNA"/>
</dbReference>
<gene>
    <name evidence="1" type="ORF">F511_13007</name>
</gene>
<accession>A0A2Z7B895</accession>
<keyword evidence="2" id="KW-1185">Reference proteome</keyword>
<sequence length="170" mass="18507">MSSPDSSIVRKVAESIDSPSLTGTGHREDEISSSIELHRDRLLRIDHDDARLAAQGCIWYEVKTSTLRDLNLPLIKDKVGISELYEVVVPRVEVRAHRPPVGFHTFSAPLFVHHISLEPKPYLLSAANCPSSKGGSCLGGLIEALSSRASLFGRGGAFCSLSCWIVSPSR</sequence>
<evidence type="ECO:0000313" key="2">
    <source>
        <dbReference type="Proteomes" id="UP000250235"/>
    </source>
</evidence>
<reference evidence="1 2" key="1">
    <citation type="journal article" date="2015" name="Proc. Natl. Acad. Sci. U.S.A.">
        <title>The resurrection genome of Boea hygrometrica: A blueprint for survival of dehydration.</title>
        <authorList>
            <person name="Xiao L."/>
            <person name="Yang G."/>
            <person name="Zhang L."/>
            <person name="Yang X."/>
            <person name="Zhao S."/>
            <person name="Ji Z."/>
            <person name="Zhou Q."/>
            <person name="Hu M."/>
            <person name="Wang Y."/>
            <person name="Chen M."/>
            <person name="Xu Y."/>
            <person name="Jin H."/>
            <person name="Xiao X."/>
            <person name="Hu G."/>
            <person name="Bao F."/>
            <person name="Hu Y."/>
            <person name="Wan P."/>
            <person name="Li L."/>
            <person name="Deng X."/>
            <person name="Kuang T."/>
            <person name="Xiang C."/>
            <person name="Zhu J.K."/>
            <person name="Oliver M.J."/>
            <person name="He Y."/>
        </authorList>
    </citation>
    <scope>NUCLEOTIDE SEQUENCE [LARGE SCALE GENOMIC DNA]</scope>
    <source>
        <strain evidence="2">cv. XS01</strain>
    </source>
</reference>
<proteinExistence type="predicted"/>
<organism evidence="1 2">
    <name type="scientific">Dorcoceras hygrometricum</name>
    <dbReference type="NCBI Taxonomy" id="472368"/>
    <lineage>
        <taxon>Eukaryota</taxon>
        <taxon>Viridiplantae</taxon>
        <taxon>Streptophyta</taxon>
        <taxon>Embryophyta</taxon>
        <taxon>Tracheophyta</taxon>
        <taxon>Spermatophyta</taxon>
        <taxon>Magnoliopsida</taxon>
        <taxon>eudicotyledons</taxon>
        <taxon>Gunneridae</taxon>
        <taxon>Pentapetalae</taxon>
        <taxon>asterids</taxon>
        <taxon>lamiids</taxon>
        <taxon>Lamiales</taxon>
        <taxon>Gesneriaceae</taxon>
        <taxon>Didymocarpoideae</taxon>
        <taxon>Trichosporeae</taxon>
        <taxon>Loxocarpinae</taxon>
        <taxon>Dorcoceras</taxon>
    </lineage>
</organism>
<evidence type="ECO:0000313" key="1">
    <source>
        <dbReference type="EMBL" id="KZV30423.1"/>
    </source>
</evidence>